<protein>
    <recommendedName>
        <fullName evidence="4">Carbohydrate kinase PfkB domain-containing protein</fullName>
    </recommendedName>
</protein>
<reference evidence="5" key="3">
    <citation type="submission" date="2023-11" db="EMBL/GenBank/DDBJ databases">
        <authorList>
            <person name="Beijen E."/>
            <person name="Ohm R.A."/>
        </authorList>
    </citation>
    <scope>NUCLEOTIDE SEQUENCE</scope>
    <source>
        <strain evidence="5">CBS 150709</strain>
    </source>
</reference>
<dbReference type="InterPro" id="IPR029056">
    <property type="entry name" value="Ribokinase-like"/>
</dbReference>
<dbReference type="GO" id="GO:0016301">
    <property type="term" value="F:kinase activity"/>
    <property type="evidence" value="ECO:0007669"/>
    <property type="project" value="UniProtKB-KW"/>
</dbReference>
<keyword evidence="1" id="KW-0808">Transferase</keyword>
<dbReference type="Gene3D" id="3.40.1190.20">
    <property type="match status" value="1"/>
</dbReference>
<reference evidence="6" key="1">
    <citation type="submission" date="2015-05" db="EMBL/GenBank/DDBJ databases">
        <authorList>
            <person name="Wang D.B."/>
            <person name="Wang M."/>
        </authorList>
    </citation>
    <scope>NUCLEOTIDE SEQUENCE</scope>
    <source>
        <strain evidence="6">36-1</strain>
    </source>
</reference>
<evidence type="ECO:0000313" key="8">
    <source>
        <dbReference type="Proteomes" id="UP001287286"/>
    </source>
</evidence>
<dbReference type="PROSITE" id="PS00584">
    <property type="entry name" value="PFKB_KINASES_2"/>
    <property type="match status" value="1"/>
</dbReference>
<feature type="region of interest" description="Disordered" evidence="3">
    <location>
        <begin position="537"/>
        <end position="586"/>
    </location>
</feature>
<evidence type="ECO:0000313" key="5">
    <source>
        <dbReference type="EMBL" id="KAK4083126.1"/>
    </source>
</evidence>
<dbReference type="Proteomes" id="UP001287286">
    <property type="component" value="Unassembled WGS sequence"/>
</dbReference>
<sequence length="586" mass="63878">MKHLILVGACYLDTILSVPHYPEEDSKLRATRIKVRRGGNCPNSLEVLQQLLEGREDLRLYLVSCLPDRASAAAERVAASFGADSKVDFRHCIYRSGHAEAASSYIIRSDQSGSRTVVNYNDLPEMTTTEFARIVAQFAPEDDTWWHFEGRIPDTAIECVRLLRRSMPSATVSVEVEKPGRPGLPELAAEADVVFYSRTWAESRGHHSAEACLTNERRRPGSLGLCTWGAQGAAALSESSGGCLRCPVDAQPGGIQVVDTIGAGDTFIAGILYALVCRTTSQHLSESLTFAVRLATLKVQREGFDRLAADLDADHLTVQGMLSGHAPLRAGIAAYAQHFSRVFCDFDDLDHLPEGAVTGSRIPVGVALACAREAAQQSLEVLQDRHGRASSAASLSRCQDIQRLGSRPSFTSDSTALLWQGEESQVWTRTSQAVQTESWFFVWALFPARVRHAASAMVRERLSPRHCAANIFRFRPPGLCWTGLFRRPIAMEGVSLYGPPQLRVPSSFYQRIVNQGRRVVTPLGRLRTSRCPVMPAWLDPGDQDSVAPGTKDEKRAAGVTGVPEVDTTSHPPAGPEVGASSISPHA</sequence>
<reference evidence="6 7" key="2">
    <citation type="journal article" date="2016" name="Front. Microbiol.">
        <title>Genome and transcriptome sequences reveal the specific parasitism of the nematophagous Purpureocillium lilacinum 36-1.</title>
        <authorList>
            <person name="Xie J."/>
            <person name="Li S."/>
            <person name="Mo C."/>
            <person name="Xiao X."/>
            <person name="Peng D."/>
            <person name="Wang G."/>
            <person name="Xiao Y."/>
        </authorList>
    </citation>
    <scope>NUCLEOTIDE SEQUENCE [LARGE SCALE GENOMIC DNA]</scope>
    <source>
        <strain evidence="6 7">36-1</strain>
    </source>
</reference>
<gene>
    <name evidence="6" type="ORF">PCL_00658</name>
    <name evidence="5" type="ORF">Purlil1_10938</name>
</gene>
<reference evidence="5 8" key="4">
    <citation type="journal article" date="2024" name="Microbiol. Resour. Announc.">
        <title>Genome annotations for the ascomycete fungi Trichoderma harzianum, Trichoderma aggressivum, and Purpureocillium lilacinum.</title>
        <authorList>
            <person name="Beijen E.P.W."/>
            <person name="Ohm R.A."/>
        </authorList>
    </citation>
    <scope>NUCLEOTIDE SEQUENCE [LARGE SCALE GENOMIC DNA]</scope>
    <source>
        <strain evidence="5 8">CBS 150709</strain>
    </source>
</reference>
<dbReference type="SUPFAM" id="SSF53613">
    <property type="entry name" value="Ribokinase-like"/>
    <property type="match status" value="1"/>
</dbReference>
<evidence type="ECO:0000256" key="1">
    <source>
        <dbReference type="ARBA" id="ARBA00022679"/>
    </source>
</evidence>
<comment type="caution">
    <text evidence="6">The sequence shown here is derived from an EMBL/GenBank/DDBJ whole genome shotgun (WGS) entry which is preliminary data.</text>
</comment>
<dbReference type="AlphaFoldDB" id="A0A2U3E5I4"/>
<accession>A0A2U3E5I4</accession>
<dbReference type="EMBL" id="JAWRVI010000060">
    <property type="protein sequence ID" value="KAK4083126.1"/>
    <property type="molecule type" value="Genomic_DNA"/>
</dbReference>
<dbReference type="InterPro" id="IPR011611">
    <property type="entry name" value="PfkB_dom"/>
</dbReference>
<dbReference type="EMBL" id="LCWV01000011">
    <property type="protein sequence ID" value="PWI69746.1"/>
    <property type="molecule type" value="Genomic_DNA"/>
</dbReference>
<feature type="domain" description="Carbohydrate kinase PfkB" evidence="4">
    <location>
        <begin position="1"/>
        <end position="303"/>
    </location>
</feature>
<dbReference type="InterPro" id="IPR052562">
    <property type="entry name" value="Ketohexokinase-related"/>
</dbReference>
<dbReference type="InterPro" id="IPR002173">
    <property type="entry name" value="Carboh/pur_kinase_PfkB_CS"/>
</dbReference>
<dbReference type="PANTHER" id="PTHR42774:SF3">
    <property type="entry name" value="KETOHEXOKINASE"/>
    <property type="match status" value="1"/>
</dbReference>
<dbReference type="Proteomes" id="UP000245956">
    <property type="component" value="Unassembled WGS sequence"/>
</dbReference>
<name>A0A2U3E5I4_PURLI</name>
<evidence type="ECO:0000259" key="4">
    <source>
        <dbReference type="Pfam" id="PF00294"/>
    </source>
</evidence>
<proteinExistence type="predicted"/>
<evidence type="ECO:0000313" key="7">
    <source>
        <dbReference type="Proteomes" id="UP000245956"/>
    </source>
</evidence>
<evidence type="ECO:0000256" key="2">
    <source>
        <dbReference type="ARBA" id="ARBA00022777"/>
    </source>
</evidence>
<evidence type="ECO:0000256" key="3">
    <source>
        <dbReference type="SAM" id="MobiDB-lite"/>
    </source>
</evidence>
<dbReference type="Pfam" id="PF00294">
    <property type="entry name" value="PfkB"/>
    <property type="match status" value="1"/>
</dbReference>
<evidence type="ECO:0000313" key="6">
    <source>
        <dbReference type="EMBL" id="PWI69746.1"/>
    </source>
</evidence>
<keyword evidence="2" id="KW-0418">Kinase</keyword>
<dbReference type="PANTHER" id="PTHR42774">
    <property type="entry name" value="PHOSPHOTRANSFERASE SYSTEM TRANSPORT PROTEIN"/>
    <property type="match status" value="1"/>
</dbReference>
<organism evidence="6 7">
    <name type="scientific">Purpureocillium lilacinum</name>
    <name type="common">Paecilomyces lilacinus</name>
    <dbReference type="NCBI Taxonomy" id="33203"/>
    <lineage>
        <taxon>Eukaryota</taxon>
        <taxon>Fungi</taxon>
        <taxon>Dikarya</taxon>
        <taxon>Ascomycota</taxon>
        <taxon>Pezizomycotina</taxon>
        <taxon>Sordariomycetes</taxon>
        <taxon>Hypocreomycetidae</taxon>
        <taxon>Hypocreales</taxon>
        <taxon>Ophiocordycipitaceae</taxon>
        <taxon>Purpureocillium</taxon>
    </lineage>
</organism>
<dbReference type="FunFam" id="3.40.1190.20:FF:000072">
    <property type="entry name" value="AT09463p"/>
    <property type="match status" value="1"/>
</dbReference>
<keyword evidence="8" id="KW-1185">Reference proteome</keyword>